<dbReference type="Pfam" id="PF22507">
    <property type="entry name" value="DUF6994"/>
    <property type="match status" value="1"/>
</dbReference>
<comment type="caution">
    <text evidence="1">The sequence shown here is derived from an EMBL/GenBank/DDBJ whole genome shotgun (WGS) entry which is preliminary data.</text>
</comment>
<accession>A0ABY2T432</accession>
<name>A0ABY2T432_9BACI</name>
<dbReference type="InterPro" id="IPR054263">
    <property type="entry name" value="DUF6994"/>
</dbReference>
<reference evidence="1 2" key="1">
    <citation type="submission" date="2019-04" db="EMBL/GenBank/DDBJ databases">
        <title>Lysinibacillus genome sequencing.</title>
        <authorList>
            <person name="Dunlap C."/>
        </authorList>
    </citation>
    <scope>NUCLEOTIDE SEQUENCE [LARGE SCALE GENOMIC DNA]</scope>
    <source>
        <strain evidence="1 2">NBRC 109424</strain>
    </source>
</reference>
<evidence type="ECO:0000313" key="1">
    <source>
        <dbReference type="EMBL" id="TKI51293.1"/>
    </source>
</evidence>
<sequence>MNKSVKCKNEEIKNCDCANLVKEFINDELNGEISDLASYDFSKLEGDLKLGNQCGYFDCDDTLLARAIYCVLWKEIDCVSKLIKDGKYRGDTLNSFNTVFGKNGDKAKKISDEITNPPERYMFREKVKDFSKHYHTIGNFVILPNKLIKDIMLIVKEEGQYVKKLESTTINRYRGLQSSGLHDYFDQFLGVLENWYNKSDEISDDWKKVLDGNKELFPKKFDEFRDMFFLNSYFDDGRKNVRRLTEKFPSAKGRPTLEKAEKYLKDATQIINQRAEIMIENLEKNL</sequence>
<dbReference type="RefSeq" id="WP_025220241.1">
    <property type="nucleotide sequence ID" value="NZ_CP006837.1"/>
</dbReference>
<protein>
    <submittedName>
        <fullName evidence="1">Uncharacterized protein</fullName>
    </submittedName>
</protein>
<evidence type="ECO:0000313" key="2">
    <source>
        <dbReference type="Proteomes" id="UP000308539"/>
    </source>
</evidence>
<proteinExistence type="predicted"/>
<gene>
    <name evidence="1" type="ORF">FC752_22225</name>
</gene>
<dbReference type="Proteomes" id="UP000308539">
    <property type="component" value="Unassembled WGS sequence"/>
</dbReference>
<keyword evidence="2" id="KW-1185">Reference proteome</keyword>
<organism evidence="1 2">
    <name type="scientific">Lysinibacillus varians</name>
    <dbReference type="NCBI Taxonomy" id="1145276"/>
    <lineage>
        <taxon>Bacteria</taxon>
        <taxon>Bacillati</taxon>
        <taxon>Bacillota</taxon>
        <taxon>Bacilli</taxon>
        <taxon>Bacillales</taxon>
        <taxon>Bacillaceae</taxon>
        <taxon>Lysinibacillus</taxon>
    </lineage>
</organism>
<dbReference type="EMBL" id="SZPV01000062">
    <property type="protein sequence ID" value="TKI51293.1"/>
    <property type="molecule type" value="Genomic_DNA"/>
</dbReference>